<dbReference type="GO" id="GO:0005886">
    <property type="term" value="C:plasma membrane"/>
    <property type="evidence" value="ECO:0007669"/>
    <property type="project" value="UniProtKB-SubCell"/>
</dbReference>
<evidence type="ECO:0000256" key="1">
    <source>
        <dbReference type="ARBA" id="ARBA00004651"/>
    </source>
</evidence>
<proteinExistence type="predicted"/>
<keyword evidence="5 6" id="KW-0472">Membrane</keyword>
<evidence type="ECO:0000256" key="4">
    <source>
        <dbReference type="ARBA" id="ARBA00022989"/>
    </source>
</evidence>
<sequence>FLIHRKFPGILQLPRWSELKRVYGEGWQIFLSTLAINLYTASDVVVLGLLTNHTIVGYYSGADKLINCVKLGVGAINDAVYPYISRLMKESQIKAFSLLRKQLFIYTGFGIIGGFLILFGSPVVVPFLLGSTYIPSILPLQIMAFVPLAVAVSNVLGYETMLPLGMEKTYSKILFCASILNVMIIVPFIYWKDASGVAVAMLVTEIFVTLMMGCVLWRKHILLRK</sequence>
<protein>
    <submittedName>
        <fullName evidence="7">Oligosaccharide flippase family protein</fullName>
    </submittedName>
</protein>
<keyword evidence="4 6" id="KW-1133">Transmembrane helix</keyword>
<dbReference type="EMBL" id="JABZMK010000110">
    <property type="protein sequence ID" value="MBF1130153.1"/>
    <property type="molecule type" value="Genomic_DNA"/>
</dbReference>
<evidence type="ECO:0000313" key="7">
    <source>
        <dbReference type="EMBL" id="MBF1130153.1"/>
    </source>
</evidence>
<keyword evidence="3 6" id="KW-0812">Transmembrane</keyword>
<accession>A0A930BBQ8</accession>
<reference evidence="7" key="1">
    <citation type="submission" date="2020-04" db="EMBL/GenBank/DDBJ databases">
        <title>Deep metagenomics examines the oral microbiome during advanced dental caries in children, revealing novel taxa and co-occurrences with host molecules.</title>
        <authorList>
            <person name="Baker J.L."/>
            <person name="Morton J.T."/>
            <person name="Dinis M."/>
            <person name="Alvarez R."/>
            <person name="Tran N.C."/>
            <person name="Knight R."/>
            <person name="Edlund A."/>
        </authorList>
    </citation>
    <scope>NUCLEOTIDE SEQUENCE</scope>
    <source>
        <strain evidence="7">JCVI_32_bin.14</strain>
    </source>
</reference>
<feature type="transmembrane region" description="Helical" evidence="6">
    <location>
        <begin position="170"/>
        <end position="191"/>
    </location>
</feature>
<comment type="subcellular location">
    <subcellularLocation>
        <location evidence="1">Cell membrane</location>
        <topology evidence="1">Multi-pass membrane protein</topology>
    </subcellularLocation>
</comment>
<dbReference type="PANTHER" id="PTHR30250:SF11">
    <property type="entry name" value="O-ANTIGEN TRANSPORTER-RELATED"/>
    <property type="match status" value="1"/>
</dbReference>
<dbReference type="Pfam" id="PF01943">
    <property type="entry name" value="Polysacc_synt"/>
    <property type="match status" value="1"/>
</dbReference>
<feature type="transmembrane region" description="Helical" evidence="6">
    <location>
        <begin position="137"/>
        <end position="158"/>
    </location>
</feature>
<dbReference type="PANTHER" id="PTHR30250">
    <property type="entry name" value="PST FAMILY PREDICTED COLANIC ACID TRANSPORTER"/>
    <property type="match status" value="1"/>
</dbReference>
<dbReference type="Proteomes" id="UP000757890">
    <property type="component" value="Unassembled WGS sequence"/>
</dbReference>
<dbReference type="AlphaFoldDB" id="A0A930BBQ8"/>
<feature type="transmembrane region" description="Helical" evidence="6">
    <location>
        <begin position="103"/>
        <end position="125"/>
    </location>
</feature>
<evidence type="ECO:0000256" key="6">
    <source>
        <dbReference type="SAM" id="Phobius"/>
    </source>
</evidence>
<comment type="caution">
    <text evidence="7">The sequence shown here is derived from an EMBL/GenBank/DDBJ whole genome shotgun (WGS) entry which is preliminary data.</text>
</comment>
<feature type="transmembrane region" description="Helical" evidence="6">
    <location>
        <begin position="197"/>
        <end position="217"/>
    </location>
</feature>
<feature type="non-terminal residue" evidence="7">
    <location>
        <position position="1"/>
    </location>
</feature>
<organism evidence="7 8">
    <name type="scientific">Dialister invisus</name>
    <dbReference type="NCBI Taxonomy" id="218538"/>
    <lineage>
        <taxon>Bacteria</taxon>
        <taxon>Bacillati</taxon>
        <taxon>Bacillota</taxon>
        <taxon>Negativicutes</taxon>
        <taxon>Veillonellales</taxon>
        <taxon>Veillonellaceae</taxon>
        <taxon>Dialister</taxon>
    </lineage>
</organism>
<name>A0A930BBQ8_9FIRM</name>
<gene>
    <name evidence="7" type="ORF">HXL70_08990</name>
</gene>
<evidence type="ECO:0000256" key="3">
    <source>
        <dbReference type="ARBA" id="ARBA00022692"/>
    </source>
</evidence>
<evidence type="ECO:0000256" key="5">
    <source>
        <dbReference type="ARBA" id="ARBA00023136"/>
    </source>
</evidence>
<dbReference type="InterPro" id="IPR002797">
    <property type="entry name" value="Polysacc_synth"/>
</dbReference>
<evidence type="ECO:0000256" key="2">
    <source>
        <dbReference type="ARBA" id="ARBA00022475"/>
    </source>
</evidence>
<evidence type="ECO:0000313" key="8">
    <source>
        <dbReference type="Proteomes" id="UP000757890"/>
    </source>
</evidence>
<keyword evidence="2" id="KW-1003">Cell membrane</keyword>
<dbReference type="InterPro" id="IPR050833">
    <property type="entry name" value="Poly_Biosynth_Transport"/>
</dbReference>